<comment type="caution">
    <text evidence="2">The sequence shown here is derived from an EMBL/GenBank/DDBJ whole genome shotgun (WGS) entry which is preliminary data.</text>
</comment>
<accession>A0A834CC55</accession>
<organism evidence="2 3">
    <name type="scientific">Oryzias melastigma</name>
    <name type="common">Marine medaka</name>
    <dbReference type="NCBI Taxonomy" id="30732"/>
    <lineage>
        <taxon>Eukaryota</taxon>
        <taxon>Metazoa</taxon>
        <taxon>Chordata</taxon>
        <taxon>Craniata</taxon>
        <taxon>Vertebrata</taxon>
        <taxon>Euteleostomi</taxon>
        <taxon>Actinopterygii</taxon>
        <taxon>Neopterygii</taxon>
        <taxon>Teleostei</taxon>
        <taxon>Neoteleostei</taxon>
        <taxon>Acanthomorphata</taxon>
        <taxon>Ovalentaria</taxon>
        <taxon>Atherinomorphae</taxon>
        <taxon>Beloniformes</taxon>
        <taxon>Adrianichthyidae</taxon>
        <taxon>Oryziinae</taxon>
        <taxon>Oryzias</taxon>
    </lineage>
</organism>
<name>A0A834CC55_ORYME</name>
<gene>
    <name evidence="2" type="ORF">FQA47_009385</name>
</gene>
<feature type="region of interest" description="Disordered" evidence="1">
    <location>
        <begin position="42"/>
        <end position="112"/>
    </location>
</feature>
<dbReference type="Proteomes" id="UP000646548">
    <property type="component" value="Unassembled WGS sequence"/>
</dbReference>
<dbReference type="AlphaFoldDB" id="A0A834CC55"/>
<protein>
    <submittedName>
        <fullName evidence="2">Uncharacterized protein</fullName>
    </submittedName>
</protein>
<proteinExistence type="predicted"/>
<evidence type="ECO:0000256" key="1">
    <source>
        <dbReference type="SAM" id="MobiDB-lite"/>
    </source>
</evidence>
<dbReference type="EMBL" id="WKFB01000253">
    <property type="protein sequence ID" value="KAF6729607.1"/>
    <property type="molecule type" value="Genomic_DNA"/>
</dbReference>
<sequence>MNLAKSLQFGEAQESRLNLNTCYRGAHTLRLRARKRRDWSCRNTRRLQEPQRKPGSPDSGFSLRQQLDGHSLPSGASQSGCSGPSPPLEAEAQKQGVCSGILPPPAPHREENKPDLIKFSYLDPGDELPVALGFLLNKVRPALSIVHSGESSSSGKICWKDLR</sequence>
<evidence type="ECO:0000313" key="3">
    <source>
        <dbReference type="Proteomes" id="UP000646548"/>
    </source>
</evidence>
<reference evidence="2" key="1">
    <citation type="journal article" name="BMC Genomics">
        <title>Long-read sequencing and de novo genome assembly of marine medaka (Oryzias melastigma).</title>
        <authorList>
            <person name="Liang P."/>
            <person name="Saqib H.S.A."/>
            <person name="Ni X."/>
            <person name="Shen Y."/>
        </authorList>
    </citation>
    <scope>NUCLEOTIDE SEQUENCE</scope>
    <source>
        <strain evidence="2">Bigg-433</strain>
    </source>
</reference>
<evidence type="ECO:0000313" key="2">
    <source>
        <dbReference type="EMBL" id="KAF6729607.1"/>
    </source>
</evidence>